<dbReference type="AlphaFoldDB" id="A0A4R6KL64"/>
<name>A0A4R6KL64_9ACTN</name>
<dbReference type="RefSeq" id="WP_133798704.1">
    <property type="nucleotide sequence ID" value="NZ_SNWQ01000002.1"/>
</dbReference>
<dbReference type="Proteomes" id="UP000295388">
    <property type="component" value="Unassembled WGS sequence"/>
</dbReference>
<dbReference type="OrthoDB" id="3529419at2"/>
<evidence type="ECO:0000313" key="2">
    <source>
        <dbReference type="Proteomes" id="UP000295388"/>
    </source>
</evidence>
<dbReference type="EMBL" id="SNWQ01000002">
    <property type="protein sequence ID" value="TDO52257.1"/>
    <property type="molecule type" value="Genomic_DNA"/>
</dbReference>
<accession>A0A4R6KL64</accession>
<reference evidence="1 2" key="1">
    <citation type="submission" date="2019-03" db="EMBL/GenBank/DDBJ databases">
        <title>Genomic Encyclopedia of Type Strains, Phase III (KMG-III): the genomes of soil and plant-associated and newly described type strains.</title>
        <authorList>
            <person name="Whitman W."/>
        </authorList>
    </citation>
    <scope>NUCLEOTIDE SEQUENCE [LARGE SCALE GENOMIC DNA]</scope>
    <source>
        <strain evidence="1 2">VKM Ac-2527</strain>
    </source>
</reference>
<proteinExistence type="predicted"/>
<evidence type="ECO:0000313" key="1">
    <source>
        <dbReference type="EMBL" id="TDO52257.1"/>
    </source>
</evidence>
<organism evidence="1 2">
    <name type="scientific">Kribbella caucasensis</name>
    <dbReference type="NCBI Taxonomy" id="2512215"/>
    <lineage>
        <taxon>Bacteria</taxon>
        <taxon>Bacillati</taxon>
        <taxon>Actinomycetota</taxon>
        <taxon>Actinomycetes</taxon>
        <taxon>Propionibacteriales</taxon>
        <taxon>Kribbellaceae</taxon>
        <taxon>Kribbella</taxon>
    </lineage>
</organism>
<sequence>MWAFREAGLDPVKWPWSNAFGLAAGLHVVYYLDTATLMPVASFHTAVNTPSSDGPEVEQEGVQAFNYAFPKTLPTWTLGKTRTTLTLNLPDGWKIAK</sequence>
<keyword evidence="2" id="KW-1185">Reference proteome</keyword>
<gene>
    <name evidence="1" type="ORF">EV643_10294</name>
</gene>
<comment type="caution">
    <text evidence="1">The sequence shown here is derived from an EMBL/GenBank/DDBJ whole genome shotgun (WGS) entry which is preliminary data.</text>
</comment>
<protein>
    <submittedName>
        <fullName evidence="1">Uncharacterized protein</fullName>
    </submittedName>
</protein>